<dbReference type="Proteomes" id="UP001237642">
    <property type="component" value="Unassembled WGS sequence"/>
</dbReference>
<dbReference type="AlphaFoldDB" id="A0AAD8HJP2"/>
<dbReference type="GO" id="GO:0003677">
    <property type="term" value="F:DNA binding"/>
    <property type="evidence" value="ECO:0007669"/>
    <property type="project" value="InterPro"/>
</dbReference>
<organism evidence="11 12">
    <name type="scientific">Heracleum sosnowskyi</name>
    <dbReference type="NCBI Taxonomy" id="360622"/>
    <lineage>
        <taxon>Eukaryota</taxon>
        <taxon>Viridiplantae</taxon>
        <taxon>Streptophyta</taxon>
        <taxon>Embryophyta</taxon>
        <taxon>Tracheophyta</taxon>
        <taxon>Spermatophyta</taxon>
        <taxon>Magnoliopsida</taxon>
        <taxon>eudicotyledons</taxon>
        <taxon>Gunneridae</taxon>
        <taxon>Pentapetalae</taxon>
        <taxon>asterids</taxon>
        <taxon>campanulids</taxon>
        <taxon>Apiales</taxon>
        <taxon>Apiaceae</taxon>
        <taxon>Apioideae</taxon>
        <taxon>apioid superclade</taxon>
        <taxon>Tordylieae</taxon>
        <taxon>Tordyliinae</taxon>
        <taxon>Heracleum</taxon>
    </lineage>
</organism>
<reference evidence="11" key="2">
    <citation type="submission" date="2023-05" db="EMBL/GenBank/DDBJ databases">
        <authorList>
            <person name="Schelkunov M.I."/>
        </authorList>
    </citation>
    <scope>NUCLEOTIDE SEQUENCE</scope>
    <source>
        <strain evidence="11">Hsosn_3</strain>
        <tissue evidence="11">Leaf</tissue>
    </source>
</reference>
<proteinExistence type="inferred from homology"/>
<dbReference type="GO" id="GO:0005634">
    <property type="term" value="C:nucleus"/>
    <property type="evidence" value="ECO:0007669"/>
    <property type="project" value="UniProtKB-SubCell"/>
</dbReference>
<keyword evidence="6" id="KW-0539">Nucleus</keyword>
<feature type="domain" description="MYB-CC type transcription factor LHEQLE-containing" evidence="10">
    <location>
        <begin position="599"/>
        <end position="640"/>
    </location>
</feature>
<evidence type="ECO:0000256" key="2">
    <source>
        <dbReference type="ARBA" id="ARBA00006783"/>
    </source>
</evidence>
<dbReference type="GO" id="GO:0003700">
    <property type="term" value="F:DNA-binding transcription factor activity"/>
    <property type="evidence" value="ECO:0007669"/>
    <property type="project" value="InterPro"/>
</dbReference>
<name>A0AAD8HJP2_9APIA</name>
<feature type="domain" description="Myb-like" evidence="9">
    <location>
        <begin position="229"/>
        <end position="278"/>
    </location>
</feature>
<evidence type="ECO:0000256" key="3">
    <source>
        <dbReference type="ARBA" id="ARBA00023015"/>
    </source>
</evidence>
<dbReference type="InterPro" id="IPR009057">
    <property type="entry name" value="Homeodomain-like_sf"/>
</dbReference>
<keyword evidence="3" id="KW-0805">Transcription regulation</keyword>
<keyword evidence="5" id="KW-0804">Transcription</keyword>
<dbReference type="PANTHER" id="PTHR31499">
    <property type="entry name" value="MYB FAMILY TRANSCRIPTION FACTOR PHL11"/>
    <property type="match status" value="1"/>
</dbReference>
<evidence type="ECO:0000259" key="10">
    <source>
        <dbReference type="Pfam" id="PF14379"/>
    </source>
</evidence>
<feature type="coiled-coil region" evidence="7">
    <location>
        <begin position="489"/>
        <end position="516"/>
    </location>
</feature>
<evidence type="ECO:0000256" key="5">
    <source>
        <dbReference type="ARBA" id="ARBA00023163"/>
    </source>
</evidence>
<reference evidence="11" key="1">
    <citation type="submission" date="2023-02" db="EMBL/GenBank/DDBJ databases">
        <title>Genome of toxic invasive species Heracleum sosnowskyi carries increased number of genes despite the absence of recent whole-genome duplications.</title>
        <authorList>
            <person name="Schelkunov M."/>
            <person name="Shtratnikova V."/>
            <person name="Makarenko M."/>
            <person name="Klepikova A."/>
            <person name="Omelchenko D."/>
            <person name="Novikova G."/>
            <person name="Obukhova E."/>
            <person name="Bogdanov V."/>
            <person name="Penin A."/>
            <person name="Logacheva M."/>
        </authorList>
    </citation>
    <scope>NUCLEOTIDE SEQUENCE</scope>
    <source>
        <strain evidence="11">Hsosn_3</strain>
        <tissue evidence="11">Leaf</tissue>
    </source>
</reference>
<comment type="similarity">
    <text evidence="2">Belongs to the MYB-CC family.</text>
</comment>
<evidence type="ECO:0000313" key="12">
    <source>
        <dbReference type="Proteomes" id="UP001237642"/>
    </source>
</evidence>
<dbReference type="InterPro" id="IPR006447">
    <property type="entry name" value="Myb_dom_plants"/>
</dbReference>
<gene>
    <name evidence="11" type="ORF">POM88_043013</name>
</gene>
<protein>
    <recommendedName>
        <fullName evidence="13">HTH myb-type domain-containing protein</fullName>
    </recommendedName>
</protein>
<evidence type="ECO:0000256" key="6">
    <source>
        <dbReference type="ARBA" id="ARBA00023242"/>
    </source>
</evidence>
<feature type="domain" description="MYB-CC type transcription factor LHEQLE-containing" evidence="10">
    <location>
        <begin position="473"/>
        <end position="518"/>
    </location>
</feature>
<evidence type="ECO:0000256" key="7">
    <source>
        <dbReference type="SAM" id="Coils"/>
    </source>
</evidence>
<sequence length="678" mass="76768">MKFQKVCVQERILQNHGLVDGYNFDHAKHFSQQNGVQTGVFVQGSQNGDDHASLASTIMSHIGSPGSAFFATERYMGLPFYDYPDNNPNLCPEIPKNFDDQIPHLQQSVGETLYVDQSSLEQAKTGFASFESAAKAGSCTGDQYSSTVSERSYPERDRILQLKRKLFEDSYDTPEKRQVSVPCEGDSGISLSHNSYGYQVTNMGKSTGASGNAVVPSASATISCKTRIRWSQDLHDRFVECVNRLGGSEKATPKAILRLMESDVLTIYHVKSHLQKYRIAKYMPDSAEGKSEKQTSTSDTEQMGTKTGMYLKEALQMQLDVQRRLHEQLEIQRHLQLRIEEQGKQLKQMFDLQQHKTASVFESQKSSTEAPLPDEPLITKTASATISCKTRIRWSQDLHDRFVECVNRLGGSEKATPKAILRLMESDVLTIYHVKSHLQKYRIAKYMSDSAEGKSEKQTSTSDTEQMGTKIGMSLKEARQMQLDVQRRLNEQLEIQRHLQLRIEELRKQLKQMFDLQQHKTASVFESQKSSTEAPLLDEPLITESNDNLQNIDLQAPCRTLQKEHEIASTTADSAEGRPEIQTGESDVEELGTNSGLYLKELLQLQLDTQRRLHEQLEIQRTFQLNKLNSEEQGEELQALNGYPDDSLCMILGEFYSSPSCLARGSCFSLFLHLDYFY</sequence>
<dbReference type="InterPro" id="IPR025756">
    <property type="entry name" value="Myb_CC_LHEQLE"/>
</dbReference>
<dbReference type="SUPFAM" id="SSF46689">
    <property type="entry name" value="Homeodomain-like"/>
    <property type="match status" value="2"/>
</dbReference>
<comment type="caution">
    <text evidence="11">The sequence shown here is derived from an EMBL/GenBank/DDBJ whole genome shotgun (WGS) entry which is preliminary data.</text>
</comment>
<dbReference type="InterPro" id="IPR046955">
    <property type="entry name" value="PHR1-like"/>
</dbReference>
<evidence type="ECO:0000259" key="9">
    <source>
        <dbReference type="Pfam" id="PF00249"/>
    </source>
</evidence>
<keyword evidence="4 7" id="KW-0175">Coiled coil</keyword>
<evidence type="ECO:0000256" key="8">
    <source>
        <dbReference type="SAM" id="MobiDB-lite"/>
    </source>
</evidence>
<feature type="domain" description="Myb-like" evidence="9">
    <location>
        <begin position="393"/>
        <end position="442"/>
    </location>
</feature>
<feature type="domain" description="MYB-CC type transcription factor LHEQLE-containing" evidence="10">
    <location>
        <begin position="311"/>
        <end position="354"/>
    </location>
</feature>
<keyword evidence="12" id="KW-1185">Reference proteome</keyword>
<dbReference type="Gene3D" id="1.10.10.60">
    <property type="entry name" value="Homeodomain-like"/>
    <property type="match status" value="2"/>
</dbReference>
<dbReference type="Pfam" id="PF00249">
    <property type="entry name" value="Myb_DNA-binding"/>
    <property type="match status" value="2"/>
</dbReference>
<dbReference type="NCBIfam" id="TIGR01557">
    <property type="entry name" value="myb_SHAQKYF"/>
    <property type="match status" value="2"/>
</dbReference>
<accession>A0AAD8HJP2</accession>
<dbReference type="InterPro" id="IPR001005">
    <property type="entry name" value="SANT/Myb"/>
</dbReference>
<evidence type="ECO:0000256" key="1">
    <source>
        <dbReference type="ARBA" id="ARBA00004123"/>
    </source>
</evidence>
<evidence type="ECO:0000256" key="4">
    <source>
        <dbReference type="ARBA" id="ARBA00023054"/>
    </source>
</evidence>
<dbReference type="FunFam" id="1.10.10.60:FF:000002">
    <property type="entry name" value="Myb family transcription factor"/>
    <property type="match status" value="2"/>
</dbReference>
<dbReference type="Pfam" id="PF14379">
    <property type="entry name" value="Myb_CC_LHEQLE"/>
    <property type="match status" value="3"/>
</dbReference>
<comment type="subcellular location">
    <subcellularLocation>
        <location evidence="1">Nucleus</location>
    </subcellularLocation>
</comment>
<feature type="region of interest" description="Disordered" evidence="8">
    <location>
        <begin position="284"/>
        <end position="304"/>
    </location>
</feature>
<feature type="region of interest" description="Disordered" evidence="8">
    <location>
        <begin position="449"/>
        <end position="468"/>
    </location>
</feature>
<dbReference type="EMBL" id="JAUIZM010000009">
    <property type="protein sequence ID" value="KAK1367452.1"/>
    <property type="molecule type" value="Genomic_DNA"/>
</dbReference>
<feature type="compositionally biased region" description="Polar residues" evidence="8">
    <location>
        <begin position="294"/>
        <end position="304"/>
    </location>
</feature>
<evidence type="ECO:0008006" key="13">
    <source>
        <dbReference type="Google" id="ProtNLM"/>
    </source>
</evidence>
<dbReference type="PANTHER" id="PTHR31499:SF85">
    <property type="entry name" value="TRANSCRIPTION FACTOR MYB-RELATED FAMILY"/>
    <property type="match status" value="1"/>
</dbReference>
<evidence type="ECO:0000313" key="11">
    <source>
        <dbReference type="EMBL" id="KAK1367452.1"/>
    </source>
</evidence>
<feature type="compositionally biased region" description="Polar residues" evidence="8">
    <location>
        <begin position="458"/>
        <end position="467"/>
    </location>
</feature>